<dbReference type="AlphaFoldDB" id="A0A8H5CGV7"/>
<feature type="transmembrane region" description="Helical" evidence="1">
    <location>
        <begin position="34"/>
        <end position="55"/>
    </location>
</feature>
<accession>A0A8H5CGV7</accession>
<dbReference type="OrthoDB" id="2548432at2759"/>
<evidence type="ECO:0000313" key="2">
    <source>
        <dbReference type="EMBL" id="KAF5341511.1"/>
    </source>
</evidence>
<dbReference type="GO" id="GO:0016020">
    <property type="term" value="C:membrane"/>
    <property type="evidence" value="ECO:0007669"/>
    <property type="project" value="InterPro"/>
</dbReference>
<gene>
    <name evidence="2" type="ORF">D9758_012581</name>
</gene>
<feature type="transmembrane region" description="Helical" evidence="1">
    <location>
        <begin position="284"/>
        <end position="307"/>
    </location>
</feature>
<sequence>MDETDNPLGNLPPVIAEAIQMALSEFIKENLGSLYVMILSGIWLGVSLSLFMALLYTSTSYSRRKPIFILCVIAVGFGTIPSILFLVLLVQTFIGTENATINLAKDVKPYVLSLSFFSFFSSLCVDCILLFRLVAVFPPSRLSPKQLGLIFGPLLAIKVGRIVAVVVCVVNYMKKARRLPSDDPTNLFLIVRDMAEPKAVWSLQLVDNAKSNRSPYVCVVMVSVFSFCEHGDTNSPSHLGQSPIESYSERFRTLFLIAASNFVFPVIFVILELIFMVTPMPNSIPLAAIGVSATNVEVIGVLFATIWASQTADEWKKVQVRKEATAVSAISFATRPVTFVSTRLAEGNDYHSEGQVTTQGGTVSTGLYTMSEHSNIESIIEMAEKQETSVV</sequence>
<keyword evidence="3" id="KW-1185">Reference proteome</keyword>
<keyword evidence="1" id="KW-1133">Transmembrane helix</keyword>
<proteinExistence type="predicted"/>
<feature type="transmembrane region" description="Helical" evidence="1">
    <location>
        <begin position="147"/>
        <end position="173"/>
    </location>
</feature>
<feature type="transmembrane region" description="Helical" evidence="1">
    <location>
        <begin position="253"/>
        <end position="278"/>
    </location>
</feature>
<evidence type="ECO:0000256" key="1">
    <source>
        <dbReference type="SAM" id="Phobius"/>
    </source>
</evidence>
<dbReference type="Proteomes" id="UP000559256">
    <property type="component" value="Unassembled WGS sequence"/>
</dbReference>
<organism evidence="2 3">
    <name type="scientific">Tetrapyrgos nigripes</name>
    <dbReference type="NCBI Taxonomy" id="182062"/>
    <lineage>
        <taxon>Eukaryota</taxon>
        <taxon>Fungi</taxon>
        <taxon>Dikarya</taxon>
        <taxon>Basidiomycota</taxon>
        <taxon>Agaricomycotina</taxon>
        <taxon>Agaricomycetes</taxon>
        <taxon>Agaricomycetidae</taxon>
        <taxon>Agaricales</taxon>
        <taxon>Marasmiineae</taxon>
        <taxon>Marasmiaceae</taxon>
        <taxon>Tetrapyrgos</taxon>
    </lineage>
</organism>
<evidence type="ECO:0000313" key="3">
    <source>
        <dbReference type="Proteomes" id="UP000559256"/>
    </source>
</evidence>
<keyword evidence="1" id="KW-0812">Transmembrane</keyword>
<feature type="transmembrane region" description="Helical" evidence="1">
    <location>
        <begin position="67"/>
        <end position="90"/>
    </location>
</feature>
<reference evidence="2 3" key="1">
    <citation type="journal article" date="2020" name="ISME J.">
        <title>Uncovering the hidden diversity of litter-decomposition mechanisms in mushroom-forming fungi.</title>
        <authorList>
            <person name="Floudas D."/>
            <person name="Bentzer J."/>
            <person name="Ahren D."/>
            <person name="Johansson T."/>
            <person name="Persson P."/>
            <person name="Tunlid A."/>
        </authorList>
    </citation>
    <scope>NUCLEOTIDE SEQUENCE [LARGE SCALE GENOMIC DNA]</scope>
    <source>
        <strain evidence="2 3">CBS 291.85</strain>
    </source>
</reference>
<comment type="caution">
    <text evidence="2">The sequence shown here is derived from an EMBL/GenBank/DDBJ whole genome shotgun (WGS) entry which is preliminary data.</text>
</comment>
<keyword evidence="1" id="KW-0472">Membrane</keyword>
<feature type="transmembrane region" description="Helical" evidence="1">
    <location>
        <begin position="110"/>
        <end position="135"/>
    </location>
</feature>
<name>A0A8H5CGV7_9AGAR</name>
<protein>
    <submittedName>
        <fullName evidence="2">Uncharacterized protein</fullName>
    </submittedName>
</protein>
<dbReference type="GO" id="GO:0004932">
    <property type="term" value="F:mating-type factor pheromone receptor activity"/>
    <property type="evidence" value="ECO:0007669"/>
    <property type="project" value="InterPro"/>
</dbReference>
<dbReference type="EMBL" id="JAACJM010000162">
    <property type="protein sequence ID" value="KAF5341511.1"/>
    <property type="molecule type" value="Genomic_DNA"/>
</dbReference>